<dbReference type="InterPro" id="IPR013320">
    <property type="entry name" value="ConA-like_dom_sf"/>
</dbReference>
<protein>
    <submittedName>
        <fullName evidence="3">Alginate lyase</fullName>
        <ecNumber evidence="3">4.2.2.3</ecNumber>
    </submittedName>
</protein>
<dbReference type="AlphaFoldDB" id="A0A5C6E7I1"/>
<dbReference type="Pfam" id="PF08787">
    <property type="entry name" value="Alginate_lyase2"/>
    <property type="match status" value="1"/>
</dbReference>
<dbReference type="InterPro" id="IPR014895">
    <property type="entry name" value="Alginate_lyase_2"/>
</dbReference>
<dbReference type="EMBL" id="SJPY01000001">
    <property type="protein sequence ID" value="TWU45603.1"/>
    <property type="molecule type" value="Genomic_DNA"/>
</dbReference>
<dbReference type="SUPFAM" id="SSF49899">
    <property type="entry name" value="Concanavalin A-like lectins/glucanases"/>
    <property type="match status" value="1"/>
</dbReference>
<reference evidence="3 4" key="1">
    <citation type="submission" date="2019-02" db="EMBL/GenBank/DDBJ databases">
        <title>Deep-cultivation of Planctomycetes and their phenomic and genomic characterization uncovers novel biology.</title>
        <authorList>
            <person name="Wiegand S."/>
            <person name="Jogler M."/>
            <person name="Boedeker C."/>
            <person name="Pinto D."/>
            <person name="Vollmers J."/>
            <person name="Rivas-Marin E."/>
            <person name="Kohn T."/>
            <person name="Peeters S.H."/>
            <person name="Heuer A."/>
            <person name="Rast P."/>
            <person name="Oberbeckmann S."/>
            <person name="Bunk B."/>
            <person name="Jeske O."/>
            <person name="Meyerdierks A."/>
            <person name="Storesund J.E."/>
            <person name="Kallscheuer N."/>
            <person name="Luecker S."/>
            <person name="Lage O.M."/>
            <person name="Pohl T."/>
            <person name="Merkel B.J."/>
            <person name="Hornburger P."/>
            <person name="Mueller R.-W."/>
            <person name="Bruemmer F."/>
            <person name="Labrenz M."/>
            <person name="Spormann A.M."/>
            <person name="Op Den Camp H."/>
            <person name="Overmann J."/>
            <person name="Amann R."/>
            <person name="Jetten M.S.M."/>
            <person name="Mascher T."/>
            <person name="Medema M.H."/>
            <person name="Devos D.P."/>
            <person name="Kaster A.-K."/>
            <person name="Ovreas L."/>
            <person name="Rohde M."/>
            <person name="Galperin M.Y."/>
            <person name="Jogler C."/>
        </authorList>
    </citation>
    <scope>NUCLEOTIDE SEQUENCE [LARGE SCALE GENOMIC DNA]</scope>
    <source>
        <strain evidence="3 4">Q31b</strain>
    </source>
</reference>
<proteinExistence type="predicted"/>
<evidence type="ECO:0000256" key="1">
    <source>
        <dbReference type="SAM" id="SignalP"/>
    </source>
</evidence>
<evidence type="ECO:0000313" key="4">
    <source>
        <dbReference type="Proteomes" id="UP000315471"/>
    </source>
</evidence>
<dbReference type="OrthoDB" id="273319at2"/>
<feature type="signal peptide" evidence="1">
    <location>
        <begin position="1"/>
        <end position="23"/>
    </location>
</feature>
<sequence precursor="true">MVKWNFTLGFAIASVFAISSATAAEPNRPIDLSHWKLTLPTDASNQYGGHAAEVSAAKLTAGFQDPHFQTDAKGHLVFWCPVNGATTGGTKYPRSELREMLDVDSSRVNWPMPGTHVLDARCRVTQVPSNPKVIIGQIHSYTGMSKPLIKLQYVKGRIEALIKESPTKDKDQKQIFAGGDLNTDIAYQIKLQDGVLSITVNGETQSQNVLENDADWANQTFYFKAGAYPQDNEGDESEGARVAFSSLKVSHVQVIARDGSSQGR</sequence>
<dbReference type="Proteomes" id="UP000315471">
    <property type="component" value="Unassembled WGS sequence"/>
</dbReference>
<name>A0A5C6E7I1_9BACT</name>
<accession>A0A5C6E7I1</accession>
<dbReference type="GO" id="GO:0045135">
    <property type="term" value="F:poly(beta-D-mannuronate) lyase activity"/>
    <property type="evidence" value="ECO:0007669"/>
    <property type="project" value="UniProtKB-EC"/>
</dbReference>
<evidence type="ECO:0000259" key="2">
    <source>
        <dbReference type="Pfam" id="PF08787"/>
    </source>
</evidence>
<comment type="caution">
    <text evidence="3">The sequence shown here is derived from an EMBL/GenBank/DDBJ whole genome shotgun (WGS) entry which is preliminary data.</text>
</comment>
<dbReference type="RefSeq" id="WP_146598272.1">
    <property type="nucleotide sequence ID" value="NZ_SJPY01000001.1"/>
</dbReference>
<feature type="domain" description="Alginate lyase 2" evidence="2">
    <location>
        <begin position="30"/>
        <end position="251"/>
    </location>
</feature>
<dbReference type="Gene3D" id="2.60.120.200">
    <property type="match status" value="1"/>
</dbReference>
<keyword evidence="3" id="KW-0456">Lyase</keyword>
<keyword evidence="1" id="KW-0732">Signal</keyword>
<dbReference type="EC" id="4.2.2.3" evidence="3"/>
<keyword evidence="4" id="KW-1185">Reference proteome</keyword>
<evidence type="ECO:0000313" key="3">
    <source>
        <dbReference type="EMBL" id="TWU45603.1"/>
    </source>
</evidence>
<feature type="chain" id="PRO_5022966018" evidence="1">
    <location>
        <begin position="24"/>
        <end position="264"/>
    </location>
</feature>
<gene>
    <name evidence="3" type="primary">alyA</name>
    <name evidence="3" type="ORF">Q31b_07790</name>
</gene>
<organism evidence="3 4">
    <name type="scientific">Novipirellula aureliae</name>
    <dbReference type="NCBI Taxonomy" id="2527966"/>
    <lineage>
        <taxon>Bacteria</taxon>
        <taxon>Pseudomonadati</taxon>
        <taxon>Planctomycetota</taxon>
        <taxon>Planctomycetia</taxon>
        <taxon>Pirellulales</taxon>
        <taxon>Pirellulaceae</taxon>
        <taxon>Novipirellula</taxon>
    </lineage>
</organism>